<comment type="caution">
    <text evidence="1">The sequence shown here is derived from an EMBL/GenBank/DDBJ whole genome shotgun (WGS) entry which is preliminary data.</text>
</comment>
<protein>
    <recommendedName>
        <fullName evidence="3">RNase H type-1 domain-containing protein</fullName>
    </recommendedName>
</protein>
<feature type="non-terminal residue" evidence="1">
    <location>
        <position position="1"/>
    </location>
</feature>
<name>A0ABQ8AX91_BRANA</name>
<evidence type="ECO:0000313" key="1">
    <source>
        <dbReference type="EMBL" id="KAH0897174.1"/>
    </source>
</evidence>
<gene>
    <name evidence="1" type="ORF">HID58_046742</name>
</gene>
<keyword evidence="2" id="KW-1185">Reference proteome</keyword>
<dbReference type="EMBL" id="JAGKQM010000012">
    <property type="protein sequence ID" value="KAH0897174.1"/>
    <property type="molecule type" value="Genomic_DNA"/>
</dbReference>
<dbReference type="Proteomes" id="UP000824890">
    <property type="component" value="Unassembled WGS sequence"/>
</dbReference>
<sequence>PSGPVIPLKWKTPPWNMLKCNIGASWRNDLRTGGASWNILDSQGRESIYRNLLTLEAELGAILCAVDSMRSLKMDRVIIELSSAEAYERVINPHPFQGSCSWTDSISKLLKAGGISYDFENKIANEISRSVTRYLRIQSYVAHGGPSWLLSSIASEAVSNAV</sequence>
<organism evidence="1 2">
    <name type="scientific">Brassica napus</name>
    <name type="common">Rape</name>
    <dbReference type="NCBI Taxonomy" id="3708"/>
    <lineage>
        <taxon>Eukaryota</taxon>
        <taxon>Viridiplantae</taxon>
        <taxon>Streptophyta</taxon>
        <taxon>Embryophyta</taxon>
        <taxon>Tracheophyta</taxon>
        <taxon>Spermatophyta</taxon>
        <taxon>Magnoliopsida</taxon>
        <taxon>eudicotyledons</taxon>
        <taxon>Gunneridae</taxon>
        <taxon>Pentapetalae</taxon>
        <taxon>rosids</taxon>
        <taxon>malvids</taxon>
        <taxon>Brassicales</taxon>
        <taxon>Brassicaceae</taxon>
        <taxon>Brassiceae</taxon>
        <taxon>Brassica</taxon>
    </lineage>
</organism>
<evidence type="ECO:0000313" key="2">
    <source>
        <dbReference type="Proteomes" id="UP000824890"/>
    </source>
</evidence>
<feature type="non-terminal residue" evidence="1">
    <location>
        <position position="162"/>
    </location>
</feature>
<accession>A0ABQ8AX91</accession>
<reference evidence="1 2" key="1">
    <citation type="submission" date="2021-05" db="EMBL/GenBank/DDBJ databases">
        <title>Genome Assembly of Synthetic Allotetraploid Brassica napus Reveals Homoeologous Exchanges between Subgenomes.</title>
        <authorList>
            <person name="Davis J.T."/>
        </authorList>
    </citation>
    <scope>NUCLEOTIDE SEQUENCE [LARGE SCALE GENOMIC DNA]</scope>
    <source>
        <strain evidence="2">cv. Da-Ae</strain>
        <tissue evidence="1">Seedling</tissue>
    </source>
</reference>
<proteinExistence type="predicted"/>
<evidence type="ECO:0008006" key="3">
    <source>
        <dbReference type="Google" id="ProtNLM"/>
    </source>
</evidence>